<dbReference type="InterPro" id="IPR009305">
    <property type="entry name" value="Mpo1-like"/>
</dbReference>
<feature type="transmembrane region" description="Helical" evidence="1">
    <location>
        <begin position="115"/>
        <end position="133"/>
    </location>
</feature>
<keyword evidence="1" id="KW-1133">Transmembrane helix</keyword>
<keyword evidence="3" id="KW-1185">Reference proteome</keyword>
<dbReference type="GO" id="GO:0046521">
    <property type="term" value="P:sphingoid catabolic process"/>
    <property type="evidence" value="ECO:0007669"/>
    <property type="project" value="TreeGrafter"/>
</dbReference>
<feature type="transmembrane region" description="Helical" evidence="1">
    <location>
        <begin position="63"/>
        <end position="80"/>
    </location>
</feature>
<organism evidence="2 3">
    <name type="scientific">Komagataella phaffii (strain GS115 / ATCC 20864)</name>
    <name type="common">Yeast</name>
    <name type="synonym">Pichia pastoris</name>
    <dbReference type="NCBI Taxonomy" id="644223"/>
    <lineage>
        <taxon>Eukaryota</taxon>
        <taxon>Fungi</taxon>
        <taxon>Dikarya</taxon>
        <taxon>Ascomycota</taxon>
        <taxon>Saccharomycotina</taxon>
        <taxon>Pichiomycetes</taxon>
        <taxon>Pichiales</taxon>
        <taxon>Pichiaceae</taxon>
        <taxon>Komagataella</taxon>
    </lineage>
</organism>
<feature type="transmembrane region" description="Helical" evidence="1">
    <location>
        <begin position="86"/>
        <end position="103"/>
    </location>
</feature>
<accession>C4R0G2</accession>
<dbReference type="OrthoDB" id="2124888at2759"/>
<feature type="transmembrane region" description="Helical" evidence="1">
    <location>
        <begin position="145"/>
        <end position="165"/>
    </location>
</feature>
<evidence type="ECO:0000256" key="1">
    <source>
        <dbReference type="SAM" id="Phobius"/>
    </source>
</evidence>
<gene>
    <name evidence="2" type="ordered locus">PAS_chr2-1_0365</name>
</gene>
<evidence type="ECO:0000313" key="3">
    <source>
        <dbReference type="Proteomes" id="UP000000314"/>
    </source>
</evidence>
<dbReference type="Pfam" id="PF06127">
    <property type="entry name" value="Mpo1-like"/>
    <property type="match status" value="1"/>
</dbReference>
<sequence>MGLLDLEQQLAFYRAYHFNKVNVAIHLVFVPTILFSTVGFLSAIPLNQITPFDLSGVPFFGKLYNLGAFLIASFSIYYILLDRLGLVLTPLLLLISYSISTLYDFYDKSEVVKGSLVLFGIGWAVQFVGHALFERRAPALFDNLVQALVLAPYFVAFEVVFALGFRKDLQKKMNNHAGKLMLEFRTREKGHPVVEKTD</sequence>
<dbReference type="FunCoup" id="C4R0G2">
    <property type="interactions" value="135"/>
</dbReference>
<keyword evidence="1" id="KW-0812">Transmembrane</keyword>
<dbReference type="InParanoid" id="C4R0G2"/>
<dbReference type="GO" id="GO:0016020">
    <property type="term" value="C:membrane"/>
    <property type="evidence" value="ECO:0007669"/>
    <property type="project" value="GOC"/>
</dbReference>
<proteinExistence type="predicted"/>
<keyword evidence="1" id="KW-0472">Membrane</keyword>
<dbReference type="KEGG" id="ppa:PAS_chr2-1_0365"/>
<dbReference type="PANTHER" id="PTHR28026">
    <property type="entry name" value="DUF962 DOMAIN PROTEIN (AFU_ORTHOLOGUE AFUA_8G05310)"/>
    <property type="match status" value="1"/>
</dbReference>
<protein>
    <submittedName>
        <fullName evidence="2">Uncharacterized protein</fullName>
    </submittedName>
</protein>
<dbReference type="OMA" id="IQFIGHY"/>
<dbReference type="PANTHER" id="PTHR28026:SF9">
    <property type="entry name" value="2-HYDROXY-PALMITIC ACID DIOXYGENASE MPO1"/>
    <property type="match status" value="1"/>
</dbReference>
<dbReference type="GeneID" id="8199053"/>
<reference evidence="2 3" key="1">
    <citation type="journal article" date="2009" name="Nat. Biotechnol.">
        <title>Genome sequence of the recombinant protein production host Pichia pastoris.</title>
        <authorList>
            <person name="De Schutter K."/>
            <person name="Lin Y.C."/>
            <person name="Tiels P."/>
            <person name="Van Hecke A."/>
            <person name="Glinka S."/>
            <person name="Weber-Lehmann J."/>
            <person name="Rouze P."/>
            <person name="Van de Peer Y."/>
            <person name="Callewaert N."/>
        </authorList>
    </citation>
    <scope>NUCLEOTIDE SEQUENCE [LARGE SCALE GENOMIC DNA]</scope>
    <source>
        <strain evidence="3">GS115 / ATCC 20864</strain>
    </source>
</reference>
<dbReference type="GO" id="GO:0005783">
    <property type="term" value="C:endoplasmic reticulum"/>
    <property type="evidence" value="ECO:0007669"/>
    <property type="project" value="TreeGrafter"/>
</dbReference>
<dbReference type="RefSeq" id="XP_002491266.1">
    <property type="nucleotide sequence ID" value="XM_002491221.1"/>
</dbReference>
<dbReference type="EMBL" id="FN392320">
    <property type="protein sequence ID" value="CAY68986.1"/>
    <property type="molecule type" value="Genomic_DNA"/>
</dbReference>
<dbReference type="Proteomes" id="UP000000314">
    <property type="component" value="Chromosome 2"/>
</dbReference>
<name>C4R0G2_KOMPG</name>
<dbReference type="eggNOG" id="KOG3292">
    <property type="taxonomic scope" value="Eukaryota"/>
</dbReference>
<dbReference type="HOGENOM" id="CLU_081702_1_1_1"/>
<feature type="transmembrane region" description="Helical" evidence="1">
    <location>
        <begin position="23"/>
        <end position="43"/>
    </location>
</feature>
<evidence type="ECO:0000313" key="2">
    <source>
        <dbReference type="EMBL" id="CAY68986.1"/>
    </source>
</evidence>
<dbReference type="AlphaFoldDB" id="C4R0G2"/>